<reference evidence="2 3" key="1">
    <citation type="submission" date="2019-12" db="EMBL/GenBank/DDBJ databases">
        <authorList>
            <person name="Alioto T."/>
            <person name="Alioto T."/>
            <person name="Gomez Garrido J."/>
        </authorList>
    </citation>
    <scope>NUCLEOTIDE SEQUENCE [LARGE SCALE GENOMIC DNA]</scope>
</reference>
<keyword evidence="1" id="KW-0472">Membrane</keyword>
<evidence type="ECO:0000313" key="3">
    <source>
        <dbReference type="Proteomes" id="UP000594638"/>
    </source>
</evidence>
<keyword evidence="1" id="KW-1133">Transmembrane helix</keyword>
<dbReference type="Gramene" id="OE9A116042T1">
    <property type="protein sequence ID" value="OE9A116042C1"/>
    <property type="gene ID" value="OE9A116042"/>
</dbReference>
<evidence type="ECO:0000313" key="2">
    <source>
        <dbReference type="EMBL" id="CAA2966956.1"/>
    </source>
</evidence>
<feature type="transmembrane region" description="Helical" evidence="1">
    <location>
        <begin position="6"/>
        <end position="27"/>
    </location>
</feature>
<sequence>MDPCLHFLSLLYLQFFFLRFLFLPCNFNTRKKIAIRIHSAASLATGLNPKVVVTREREKNAKLIIL</sequence>
<name>A0A8S0QKZ9_OLEEU</name>
<proteinExistence type="predicted"/>
<gene>
    <name evidence="2" type="ORF">OLEA9_A116042</name>
</gene>
<keyword evidence="3" id="KW-1185">Reference proteome</keyword>
<dbReference type="Proteomes" id="UP000594638">
    <property type="component" value="Unassembled WGS sequence"/>
</dbReference>
<keyword evidence="1" id="KW-0812">Transmembrane</keyword>
<dbReference type="EMBL" id="CACTIH010001873">
    <property type="protein sequence ID" value="CAA2966956.1"/>
    <property type="molecule type" value="Genomic_DNA"/>
</dbReference>
<comment type="caution">
    <text evidence="2">The sequence shown here is derived from an EMBL/GenBank/DDBJ whole genome shotgun (WGS) entry which is preliminary data.</text>
</comment>
<organism evidence="2 3">
    <name type="scientific">Olea europaea subsp. europaea</name>
    <dbReference type="NCBI Taxonomy" id="158383"/>
    <lineage>
        <taxon>Eukaryota</taxon>
        <taxon>Viridiplantae</taxon>
        <taxon>Streptophyta</taxon>
        <taxon>Embryophyta</taxon>
        <taxon>Tracheophyta</taxon>
        <taxon>Spermatophyta</taxon>
        <taxon>Magnoliopsida</taxon>
        <taxon>eudicotyledons</taxon>
        <taxon>Gunneridae</taxon>
        <taxon>Pentapetalae</taxon>
        <taxon>asterids</taxon>
        <taxon>lamiids</taxon>
        <taxon>Lamiales</taxon>
        <taxon>Oleaceae</taxon>
        <taxon>Oleeae</taxon>
        <taxon>Olea</taxon>
    </lineage>
</organism>
<protein>
    <submittedName>
        <fullName evidence="2">Uncharacterized protein</fullName>
    </submittedName>
</protein>
<feature type="non-terminal residue" evidence="2">
    <location>
        <position position="66"/>
    </location>
</feature>
<evidence type="ECO:0000256" key="1">
    <source>
        <dbReference type="SAM" id="Phobius"/>
    </source>
</evidence>
<dbReference type="AlphaFoldDB" id="A0A8S0QKZ9"/>
<accession>A0A8S0QKZ9</accession>